<keyword evidence="1" id="KW-0732">Signal</keyword>
<gene>
    <name evidence="2" type="ORF">GHA_04007</name>
</gene>
<dbReference type="EMBL" id="CAHPSF010000015">
    <property type="protein sequence ID" value="CAB5714843.1"/>
    <property type="molecule type" value="Genomic_DNA"/>
</dbReference>
<sequence>MKKVFLITALSLGIVATANAAYISGDYPVCISENAFDRLHTAASHDDKKAVAKLMQTECLFLKEGFPIEKVVSQGWTSGVAHVKVYVKGSGEIIDVWTNSENLKSGKK</sequence>
<proteinExistence type="predicted"/>
<dbReference type="Proteomes" id="UP000834611">
    <property type="component" value="Unassembled WGS sequence"/>
</dbReference>
<accession>A0A9N8H169</accession>
<dbReference type="AlphaFoldDB" id="A0A9N8H169"/>
<feature type="signal peptide" evidence="1">
    <location>
        <begin position="1"/>
        <end position="20"/>
    </location>
</feature>
<evidence type="ECO:0000313" key="2">
    <source>
        <dbReference type="EMBL" id="CAB5714843.1"/>
    </source>
</evidence>
<evidence type="ECO:0000313" key="3">
    <source>
        <dbReference type="Proteomes" id="UP000834611"/>
    </source>
</evidence>
<reference evidence="2" key="1">
    <citation type="submission" date="2020-05" db="EMBL/GenBank/DDBJ databases">
        <authorList>
            <person name="Delgado-Blas J."/>
        </authorList>
    </citation>
    <scope>NUCLEOTIDE SEQUENCE</scope>
    <source>
        <strain evidence="2">BB1453</strain>
    </source>
</reference>
<feature type="chain" id="PRO_5040132881" evidence="1">
    <location>
        <begin position="21"/>
        <end position="108"/>
    </location>
</feature>
<protein>
    <submittedName>
        <fullName evidence="2">Uncharacterized protein</fullName>
    </submittedName>
</protein>
<name>A0A9N8H169_PRORE</name>
<comment type="caution">
    <text evidence="2">The sequence shown here is derived from an EMBL/GenBank/DDBJ whole genome shotgun (WGS) entry which is preliminary data.</text>
</comment>
<evidence type="ECO:0000256" key="1">
    <source>
        <dbReference type="SAM" id="SignalP"/>
    </source>
</evidence>
<organism evidence="2 3">
    <name type="scientific">Providencia rettgeri</name>
    <dbReference type="NCBI Taxonomy" id="587"/>
    <lineage>
        <taxon>Bacteria</taxon>
        <taxon>Pseudomonadati</taxon>
        <taxon>Pseudomonadota</taxon>
        <taxon>Gammaproteobacteria</taxon>
        <taxon>Enterobacterales</taxon>
        <taxon>Morganellaceae</taxon>
        <taxon>Providencia</taxon>
    </lineage>
</organism>
<dbReference type="RefSeq" id="WP_239407456.1">
    <property type="nucleotide sequence ID" value="NZ_CAHPRV010000044.1"/>
</dbReference>